<protein>
    <submittedName>
        <fullName evidence="2">Cytochrome c-type biogenesis protein DsbD, protein-disulfide reductase</fullName>
    </submittedName>
</protein>
<dbReference type="AlphaFoldDB" id="A0A225DLK0"/>
<evidence type="ECO:0000313" key="2">
    <source>
        <dbReference type="EMBL" id="OWK42340.1"/>
    </source>
</evidence>
<evidence type="ECO:0000256" key="1">
    <source>
        <dbReference type="SAM" id="SignalP"/>
    </source>
</evidence>
<reference evidence="3" key="1">
    <citation type="submission" date="2017-06" db="EMBL/GenBank/DDBJ databases">
        <title>Genome analysis of Fimbriiglobus ruber SP5, the first member of the order Planctomycetales with confirmed chitinolytic capability.</title>
        <authorList>
            <person name="Ravin N.V."/>
            <person name="Rakitin A.L."/>
            <person name="Ivanova A.A."/>
            <person name="Beletsky A.V."/>
            <person name="Kulichevskaya I.S."/>
            <person name="Mardanov A.V."/>
            <person name="Dedysh S.N."/>
        </authorList>
    </citation>
    <scope>NUCLEOTIDE SEQUENCE [LARGE SCALE GENOMIC DNA]</scope>
    <source>
        <strain evidence="3">SP5</strain>
    </source>
</reference>
<dbReference type="EMBL" id="NIDE01000005">
    <property type="protein sequence ID" value="OWK42340.1"/>
    <property type="molecule type" value="Genomic_DNA"/>
</dbReference>
<name>A0A225DLK0_9BACT</name>
<gene>
    <name evidence="2" type="ORF">FRUB_04418</name>
</gene>
<dbReference type="RefSeq" id="WP_088255513.1">
    <property type="nucleotide sequence ID" value="NZ_NIDE01000005.1"/>
</dbReference>
<keyword evidence="3" id="KW-1185">Reference proteome</keyword>
<evidence type="ECO:0000313" key="3">
    <source>
        <dbReference type="Proteomes" id="UP000214646"/>
    </source>
</evidence>
<accession>A0A225DLK0</accession>
<sequence>MRTLLSVAVVVAAGFLAAPRAVADDKKPDWFTRSVKSIEATFEPAEAKPGQTVTFRLTVHLNPGCQTYPTKQPDKQAAGMVNTIKFPAAGSVVFVGGVIDPADPKTKAEPEIGIKEMHYYVGKVVYEHKAVVAPTAKPGTVTVKLPSFKLTVCDAINCYPPKALAPEATLKVLAGPAVAVDKAYEEEVKKAGGL</sequence>
<keyword evidence="1" id="KW-0732">Signal</keyword>
<dbReference type="Proteomes" id="UP000214646">
    <property type="component" value="Unassembled WGS sequence"/>
</dbReference>
<dbReference type="OrthoDB" id="281402at2"/>
<comment type="caution">
    <text evidence="2">The sequence shown here is derived from an EMBL/GenBank/DDBJ whole genome shotgun (WGS) entry which is preliminary data.</text>
</comment>
<proteinExistence type="predicted"/>
<organism evidence="2 3">
    <name type="scientific">Fimbriiglobus ruber</name>
    <dbReference type="NCBI Taxonomy" id="1908690"/>
    <lineage>
        <taxon>Bacteria</taxon>
        <taxon>Pseudomonadati</taxon>
        <taxon>Planctomycetota</taxon>
        <taxon>Planctomycetia</taxon>
        <taxon>Gemmatales</taxon>
        <taxon>Gemmataceae</taxon>
        <taxon>Fimbriiglobus</taxon>
    </lineage>
</organism>
<feature type="signal peptide" evidence="1">
    <location>
        <begin position="1"/>
        <end position="23"/>
    </location>
</feature>
<feature type="chain" id="PRO_5013302259" evidence="1">
    <location>
        <begin position="24"/>
        <end position="194"/>
    </location>
</feature>